<accession>A0A316U5E3</accession>
<dbReference type="OrthoDB" id="18139at2759"/>
<evidence type="ECO:0000313" key="3">
    <source>
        <dbReference type="Proteomes" id="UP000245942"/>
    </source>
</evidence>
<dbReference type="InterPro" id="IPR012098">
    <property type="entry name" value="SND3_fun"/>
</dbReference>
<keyword evidence="1" id="KW-1133">Transmembrane helix</keyword>
<evidence type="ECO:0000313" key="2">
    <source>
        <dbReference type="EMBL" id="PWN19543.1"/>
    </source>
</evidence>
<dbReference type="RefSeq" id="XP_025346703.1">
    <property type="nucleotide sequence ID" value="XM_025492952.1"/>
</dbReference>
<dbReference type="PANTHER" id="PTHR28112">
    <property type="entry name" value="SRP-INDEPENDENT TARGETING PROTEIN 3"/>
    <property type="match status" value="1"/>
</dbReference>
<dbReference type="AlphaFoldDB" id="A0A316U5E3"/>
<dbReference type="GO" id="GO:0005783">
    <property type="term" value="C:endoplasmic reticulum"/>
    <property type="evidence" value="ECO:0007669"/>
    <property type="project" value="InterPro"/>
</dbReference>
<feature type="transmembrane region" description="Helical" evidence="1">
    <location>
        <begin position="22"/>
        <end position="44"/>
    </location>
</feature>
<dbReference type="PANTHER" id="PTHR28112:SF1">
    <property type="entry name" value="SRP-INDEPENDENT TARGETING PROTEIN 3"/>
    <property type="match status" value="1"/>
</dbReference>
<dbReference type="PIRSF" id="PIRSF008756">
    <property type="entry name" value="P_tr_PHO88"/>
    <property type="match status" value="1"/>
</dbReference>
<proteinExistence type="predicted"/>
<dbReference type="Proteomes" id="UP000245942">
    <property type="component" value="Unassembled WGS sequence"/>
</dbReference>
<keyword evidence="3" id="KW-1185">Reference proteome</keyword>
<feature type="transmembrane region" description="Helical" evidence="1">
    <location>
        <begin position="92"/>
        <end position="109"/>
    </location>
</feature>
<evidence type="ECO:0000256" key="1">
    <source>
        <dbReference type="SAM" id="Phobius"/>
    </source>
</evidence>
<dbReference type="STRING" id="1684307.A0A316U5E3"/>
<protein>
    <submittedName>
        <fullName evidence="2">Putative PHO88-involved in phosphate transport</fullName>
    </submittedName>
</protein>
<keyword evidence="1" id="KW-0472">Membrane</keyword>
<organism evidence="2 3">
    <name type="scientific">Pseudomicrostroma glucosiphilum</name>
    <dbReference type="NCBI Taxonomy" id="1684307"/>
    <lineage>
        <taxon>Eukaryota</taxon>
        <taxon>Fungi</taxon>
        <taxon>Dikarya</taxon>
        <taxon>Basidiomycota</taxon>
        <taxon>Ustilaginomycotina</taxon>
        <taxon>Exobasidiomycetes</taxon>
        <taxon>Microstromatales</taxon>
        <taxon>Microstromatales incertae sedis</taxon>
        <taxon>Pseudomicrostroma</taxon>
    </lineage>
</organism>
<gene>
    <name evidence="2" type="ORF">BCV69DRAFT_284173</name>
</gene>
<dbReference type="EMBL" id="KZ819331">
    <property type="protein sequence ID" value="PWN19543.1"/>
    <property type="molecule type" value="Genomic_DNA"/>
</dbReference>
<name>A0A316U5E3_9BASI</name>
<dbReference type="GeneID" id="37014686"/>
<reference evidence="2 3" key="1">
    <citation type="journal article" date="2018" name="Mol. Biol. Evol.">
        <title>Broad Genomic Sampling Reveals a Smut Pathogenic Ancestry of the Fungal Clade Ustilaginomycotina.</title>
        <authorList>
            <person name="Kijpornyongpan T."/>
            <person name="Mondo S.J."/>
            <person name="Barry K."/>
            <person name="Sandor L."/>
            <person name="Lee J."/>
            <person name="Lipzen A."/>
            <person name="Pangilinan J."/>
            <person name="LaButti K."/>
            <person name="Hainaut M."/>
            <person name="Henrissat B."/>
            <person name="Grigoriev I.V."/>
            <person name="Spatafora J.W."/>
            <person name="Aime M.C."/>
        </authorList>
    </citation>
    <scope>NUCLEOTIDE SEQUENCE [LARGE SCALE GENOMIC DNA]</scope>
    <source>
        <strain evidence="2 3">MCA 4718</strain>
    </source>
</reference>
<dbReference type="GO" id="GO:0045047">
    <property type="term" value="P:protein targeting to ER"/>
    <property type="evidence" value="ECO:0007669"/>
    <property type="project" value="InterPro"/>
</dbReference>
<keyword evidence="1" id="KW-0812">Transmembrane</keyword>
<dbReference type="Pfam" id="PF10032">
    <property type="entry name" value="Pho88"/>
    <property type="match status" value="1"/>
</dbReference>
<sequence>MAVMMGAMQVAKRIPFEEEPVYIVYARVAYISAQILVLLINFYMSMKVKKANDLTVLKYVGPKSAMSQEPGELVTTTHRDYDLQEISKAMRGVYMGMAMVAGMHFYMGYTNPLVIQSILPLKNVFESNEAKIWLFGKQAAGDLKRPFKAAPGPFGMGAAGGPATDAASIKEAEKAGGLAKKSE</sequence>
<dbReference type="GO" id="GO:0005739">
    <property type="term" value="C:mitochondrion"/>
    <property type="evidence" value="ECO:0007669"/>
    <property type="project" value="TreeGrafter"/>
</dbReference>